<gene>
    <name evidence="1" type="ordered locus">Y11_41921</name>
</gene>
<evidence type="ECO:0000313" key="1">
    <source>
        <dbReference type="EMBL" id="CBY28338.1"/>
    </source>
</evidence>
<dbReference type="AlphaFoldDB" id="A0A0H3NXV4"/>
<organism evidence="1 2">
    <name type="scientific">Yersinia enterocolitica subsp. palearctica serotype O:3 (strain DSM 13030 / CIP 106945 / Y11)</name>
    <dbReference type="NCBI Taxonomy" id="930944"/>
    <lineage>
        <taxon>Bacteria</taxon>
        <taxon>Pseudomonadati</taxon>
        <taxon>Pseudomonadota</taxon>
        <taxon>Gammaproteobacteria</taxon>
        <taxon>Enterobacterales</taxon>
        <taxon>Yersiniaceae</taxon>
        <taxon>Yersinia</taxon>
    </lineage>
</organism>
<sequence>MSVNPYIINQNDINATIGLLFYSLLSMDNFTKCKMARVMLSL</sequence>
<dbReference type="EMBL" id="FR729477">
    <property type="protein sequence ID" value="CBY28338.1"/>
    <property type="molecule type" value="Genomic_DNA"/>
</dbReference>
<reference evidence="1 2" key="1">
    <citation type="journal article" date="2011" name="J. Bacteriol.">
        <title>Complete genome sequence of Yersinia enterocolitica subsp. palearctica serogroup O:3.</title>
        <authorList>
            <person name="Batzilla J."/>
            <person name="Hoper D."/>
            <person name="Antonenka U."/>
            <person name="Heesemann J."/>
            <person name="Rakin A."/>
        </authorList>
    </citation>
    <scope>NUCLEOTIDE SEQUENCE [LARGE SCALE GENOMIC DNA]</scope>
    <source>
        <strain evidence="2">DSM 13030 / CIP 106945 / Y11</strain>
    </source>
</reference>
<protein>
    <submittedName>
        <fullName evidence="1">Uncharacterized protein</fullName>
    </submittedName>
</protein>
<dbReference type="KEGG" id="yey:Y11_41921"/>
<dbReference type="HOGENOM" id="CLU_3260088_0_0_6"/>
<proteinExistence type="predicted"/>
<name>A0A0H3NXV4_YERE1</name>
<accession>A0A0H3NXV4</accession>
<evidence type="ECO:0000313" key="2">
    <source>
        <dbReference type="Proteomes" id="UP000008084"/>
    </source>
</evidence>
<dbReference type="Proteomes" id="UP000008084">
    <property type="component" value="Chromosome"/>
</dbReference>
<dbReference type="PATRIC" id="fig|930944.6.peg.4169"/>